<evidence type="ECO:0000256" key="1">
    <source>
        <dbReference type="SAM" id="SignalP"/>
    </source>
</evidence>
<protein>
    <recommendedName>
        <fullName evidence="2">Outer membrane protein beta-barrel domain-containing protein</fullName>
    </recommendedName>
</protein>
<keyword evidence="4" id="KW-1185">Reference proteome</keyword>
<dbReference type="SUPFAM" id="SSF56935">
    <property type="entry name" value="Porins"/>
    <property type="match status" value="1"/>
</dbReference>
<gene>
    <name evidence="3" type="ORF">FPE01S_01_00460</name>
</gene>
<dbReference type="EMBL" id="BBWV01000001">
    <property type="protein sequence ID" value="GAO41034.1"/>
    <property type="molecule type" value="Genomic_DNA"/>
</dbReference>
<accession>A0A0E9MTZ1</accession>
<feature type="signal peptide" evidence="1">
    <location>
        <begin position="1"/>
        <end position="20"/>
    </location>
</feature>
<feature type="chain" id="PRO_5002429769" description="Outer membrane protein beta-barrel domain-containing protein" evidence="1">
    <location>
        <begin position="21"/>
        <end position="925"/>
    </location>
</feature>
<dbReference type="GO" id="GO:0030246">
    <property type="term" value="F:carbohydrate binding"/>
    <property type="evidence" value="ECO:0007669"/>
    <property type="project" value="InterPro"/>
</dbReference>
<dbReference type="InterPro" id="IPR041700">
    <property type="entry name" value="OMP_b-brl_3"/>
</dbReference>
<sequence length="925" mass="103468">MRALLFLLLLLLLAGFFATAQVTTLKGVAFDSTAHKPLADATVTLLLQQDSSLVSFTLTDGGGRFDLKSLPAGRYRLLVTHVAYHNYSRLIDITGSTAEKDLGMLFLSDKSKMLDSVTVVAEAPPVLLLGDTVQYNANSFRTLPNANVEQLLKKMPGITVGKDGTVKAQGRTVNRVLVDGKEFFGNDPKIATKNLPADAIDKVQVYDRLSDQAQLTGFDDGNSEKTINLTLKKDKKKGYFGSATAGAGTAGRYEGKFNLNSFKGARQFSAIAAANNTNAEAFSFMDMMNFTGELKRMLQAGNGNINISADDAGNAFGGFGNSANGINSIAGAGINYNNMIGRKIWLTSNYFGSRYSPYQSILSEKQYMLPDSSYFVSQLSDKRTTTWSHRFNFSADIAIDSFHSIKISPSFGWQSSEALTNEIYRQRSKDGLPGNEGFSNNLVNSDGYNFRTDFLFRKKFRKRGRTFSAFIQTTGNGATGNGHFLSDNSFTDTLRQQFTSGNHLNGYSARIVYTEPLWRRSLLEGHLSRSSTRNASDRLTYDYNATTNAYDQLNDSLTNDFSSNYSVAVGGLRLRTIRKKFQAAVGLSWQQAVLEGDSKGYGKDSAIRKSFYNFLPNARVQYQFSRSKSLQLQYRPFTQAPSIQQLQPLADISNPLYIKSGNPFLRQELTHAVQLNYNGVNPFRNRNIFIMMNLIKTDDKIVNADSLLPGGVTVSRPVNASGIYFTEGDFQFSLPVRRWKATVDFGTNAAWQRNKQLMNGATNLISTTSAGPYAGMRVAVSEKIEWSLRASIRYNHTQYSLQPDLNTRYFSQYYETALEWQLPHFFQFSTDFNYTVNNRLSDGFNAKVPLWSLSVSRQFMRFQRAQLSVRVQDLLNRNQRVERTSNQNYIEDKRTNTLRRYALLSFTYNLQKNGAAGGNAIQLRK</sequence>
<evidence type="ECO:0000259" key="2">
    <source>
        <dbReference type="Pfam" id="PF14905"/>
    </source>
</evidence>
<feature type="domain" description="Outer membrane protein beta-barrel" evidence="2">
    <location>
        <begin position="458"/>
        <end position="808"/>
    </location>
</feature>
<dbReference type="Pfam" id="PF14905">
    <property type="entry name" value="OMP_b-brl_3"/>
    <property type="match status" value="1"/>
</dbReference>
<organism evidence="3 4">
    <name type="scientific">Flavihumibacter petaseus NBRC 106054</name>
    <dbReference type="NCBI Taxonomy" id="1220578"/>
    <lineage>
        <taxon>Bacteria</taxon>
        <taxon>Pseudomonadati</taxon>
        <taxon>Bacteroidota</taxon>
        <taxon>Chitinophagia</taxon>
        <taxon>Chitinophagales</taxon>
        <taxon>Chitinophagaceae</taxon>
        <taxon>Flavihumibacter</taxon>
    </lineage>
</organism>
<evidence type="ECO:0000313" key="4">
    <source>
        <dbReference type="Proteomes" id="UP000033121"/>
    </source>
</evidence>
<name>A0A0E9MTZ1_9BACT</name>
<dbReference type="SUPFAM" id="SSF49452">
    <property type="entry name" value="Starch-binding domain-like"/>
    <property type="match status" value="1"/>
</dbReference>
<dbReference type="AlphaFoldDB" id="A0A0E9MTZ1"/>
<dbReference type="Pfam" id="PF13620">
    <property type="entry name" value="CarboxypepD_reg"/>
    <property type="match status" value="1"/>
</dbReference>
<dbReference type="Gene3D" id="2.60.40.1120">
    <property type="entry name" value="Carboxypeptidase-like, regulatory domain"/>
    <property type="match status" value="1"/>
</dbReference>
<dbReference type="OrthoDB" id="606930at2"/>
<dbReference type="RefSeq" id="WP_046366972.1">
    <property type="nucleotide sequence ID" value="NZ_BBWV01000001.1"/>
</dbReference>
<reference evidence="3 4" key="1">
    <citation type="submission" date="2015-04" db="EMBL/GenBank/DDBJ databases">
        <title>Whole genome shotgun sequence of Flavihumibacter petaseus NBRC 106054.</title>
        <authorList>
            <person name="Miyazawa S."/>
            <person name="Hosoyama A."/>
            <person name="Hashimoto M."/>
            <person name="Noguchi M."/>
            <person name="Tsuchikane K."/>
            <person name="Ohji S."/>
            <person name="Yamazoe A."/>
            <person name="Ichikawa N."/>
            <person name="Kimura A."/>
            <person name="Fujita N."/>
        </authorList>
    </citation>
    <scope>NUCLEOTIDE SEQUENCE [LARGE SCALE GENOMIC DNA]</scope>
    <source>
        <strain evidence="3 4">NBRC 106054</strain>
    </source>
</reference>
<comment type="caution">
    <text evidence="3">The sequence shown here is derived from an EMBL/GenBank/DDBJ whole genome shotgun (WGS) entry which is preliminary data.</text>
</comment>
<evidence type="ECO:0000313" key="3">
    <source>
        <dbReference type="EMBL" id="GAO41034.1"/>
    </source>
</evidence>
<keyword evidence="1" id="KW-0732">Signal</keyword>
<dbReference type="InterPro" id="IPR013784">
    <property type="entry name" value="Carb-bd-like_fold"/>
</dbReference>
<dbReference type="STRING" id="1220578.FPE01S_01_00460"/>
<dbReference type="Proteomes" id="UP000033121">
    <property type="component" value="Unassembled WGS sequence"/>
</dbReference>
<proteinExistence type="predicted"/>